<dbReference type="PANTHER" id="PTHR31189:SF13">
    <property type="entry name" value="CUPINCIN"/>
    <property type="match status" value="1"/>
</dbReference>
<dbReference type="InterPro" id="IPR011051">
    <property type="entry name" value="RmlC_Cupin_sf"/>
</dbReference>
<keyword evidence="5" id="KW-1185">Reference proteome</keyword>
<feature type="signal peptide" evidence="2">
    <location>
        <begin position="1"/>
        <end position="24"/>
    </location>
</feature>
<feature type="domain" description="Cupin type-1" evidence="3">
    <location>
        <begin position="116"/>
        <end position="275"/>
    </location>
</feature>
<dbReference type="AlphaFoldDB" id="A0AA86T258"/>
<keyword evidence="2" id="KW-0732">Signal</keyword>
<organism evidence="4 5">
    <name type="scientific">Sphenostylis stenocarpa</name>
    <dbReference type="NCBI Taxonomy" id="92480"/>
    <lineage>
        <taxon>Eukaryota</taxon>
        <taxon>Viridiplantae</taxon>
        <taxon>Streptophyta</taxon>
        <taxon>Embryophyta</taxon>
        <taxon>Tracheophyta</taxon>
        <taxon>Spermatophyta</taxon>
        <taxon>Magnoliopsida</taxon>
        <taxon>eudicotyledons</taxon>
        <taxon>Gunneridae</taxon>
        <taxon>Pentapetalae</taxon>
        <taxon>rosids</taxon>
        <taxon>fabids</taxon>
        <taxon>Fabales</taxon>
        <taxon>Fabaceae</taxon>
        <taxon>Papilionoideae</taxon>
        <taxon>50 kb inversion clade</taxon>
        <taxon>NPAAA clade</taxon>
        <taxon>indigoferoid/millettioid clade</taxon>
        <taxon>Phaseoleae</taxon>
        <taxon>Sphenostylis</taxon>
    </lineage>
</organism>
<dbReference type="CDD" id="cd02244">
    <property type="entry name" value="cupin_7S_vicilin-like_N"/>
    <property type="match status" value="1"/>
</dbReference>
<evidence type="ECO:0000256" key="1">
    <source>
        <dbReference type="SAM" id="MobiDB-lite"/>
    </source>
</evidence>
<evidence type="ECO:0000259" key="3">
    <source>
        <dbReference type="SMART" id="SM00835"/>
    </source>
</evidence>
<dbReference type="InterPro" id="IPR050253">
    <property type="entry name" value="Seed_Storage-Functional"/>
</dbReference>
<dbReference type="PANTHER" id="PTHR31189">
    <property type="entry name" value="OS03G0336100 PROTEIN-RELATED"/>
    <property type="match status" value="1"/>
</dbReference>
<dbReference type="InterPro" id="IPR014710">
    <property type="entry name" value="RmlC-like_jellyroll"/>
</dbReference>
<dbReference type="CDD" id="cd02245">
    <property type="entry name" value="cupin_7S_vicilin-like_C"/>
    <property type="match status" value="1"/>
</dbReference>
<dbReference type="Gramene" id="rna-AYBTSS11_LOCUS22213">
    <property type="protein sequence ID" value="CAJ1969345.1"/>
    <property type="gene ID" value="gene-AYBTSS11_LOCUS22213"/>
</dbReference>
<dbReference type="SMART" id="SM00835">
    <property type="entry name" value="Cupin_1"/>
    <property type="match status" value="2"/>
</dbReference>
<feature type="compositionally biased region" description="Acidic residues" evidence="1">
    <location>
        <begin position="94"/>
        <end position="111"/>
    </location>
</feature>
<feature type="chain" id="PRO_5041710010" description="Cupin type-1 domain-containing protein" evidence="2">
    <location>
        <begin position="25"/>
        <end position="504"/>
    </location>
</feature>
<gene>
    <name evidence="4" type="ORF">AYBTSS11_LOCUS22213</name>
</gene>
<proteinExistence type="predicted"/>
<dbReference type="SUPFAM" id="SSF51182">
    <property type="entry name" value="RmlC-like cupins"/>
    <property type="match status" value="1"/>
</dbReference>
<dbReference type="Proteomes" id="UP001189624">
    <property type="component" value="Chromosome 7"/>
</dbReference>
<protein>
    <recommendedName>
        <fullName evidence="3">Cupin type-1 domain-containing protein</fullName>
    </recommendedName>
</protein>
<name>A0AA86T258_9FABA</name>
<sequence>MRINLSIPIFLFVLLALFSYLALAKRDTEVVEDPEIRTCKHQCLQQPQYTEDDKQTCLQNCDAYHHMKQKREKDKEEKFRKKIAHEGYHHKEHEEEEECTEKVEEVDEGGEEENPYIFEEDRDFETKVETDDGRIRVLKKFTEKSKLLKGIQNIRLAILEARAHTFVSPRHFDSDVVLFNINGRALLGWVKESETEKFVLESGDMLMIPAGTPIYIVNRDENEKLVLAMLHIPVSTPGKFEEFFGPGGRDPESILSAFSYNVLQAALQSSKGKLEKLFSQQNEGSMFKISREKVQELAPKKSYWWFGGPSTAEFNLFTMPPTFSNSYGRLTEVGPSDSKSGLEKHNIMLTFASITQESMSTIQYNSHATKIALVINGTGHVQIACPHISSRSYSKHEKSSPSYHRISAALKPRSVFVVPPGHPFVLFSSRKENLQIICFEINARDNKKFTFSGKDNIVSSLDDLAKELAFNYPSNIVNEIFDRKESFFFPFQLPQEERYLRADA</sequence>
<evidence type="ECO:0000256" key="2">
    <source>
        <dbReference type="SAM" id="SignalP"/>
    </source>
</evidence>
<dbReference type="Gene3D" id="2.60.120.10">
    <property type="entry name" value="Jelly Rolls"/>
    <property type="match status" value="2"/>
</dbReference>
<feature type="region of interest" description="Disordered" evidence="1">
    <location>
        <begin position="90"/>
        <end position="111"/>
    </location>
</feature>
<dbReference type="Pfam" id="PF00190">
    <property type="entry name" value="Cupin_1"/>
    <property type="match status" value="2"/>
</dbReference>
<reference evidence="4" key="1">
    <citation type="submission" date="2023-10" db="EMBL/GenBank/DDBJ databases">
        <authorList>
            <person name="Domelevo Entfellner J.-B."/>
        </authorList>
    </citation>
    <scope>NUCLEOTIDE SEQUENCE</scope>
</reference>
<dbReference type="EMBL" id="OY731404">
    <property type="protein sequence ID" value="CAJ1969345.1"/>
    <property type="molecule type" value="Genomic_DNA"/>
</dbReference>
<dbReference type="InterPro" id="IPR006045">
    <property type="entry name" value="Cupin_1"/>
</dbReference>
<evidence type="ECO:0000313" key="5">
    <source>
        <dbReference type="Proteomes" id="UP001189624"/>
    </source>
</evidence>
<evidence type="ECO:0000313" key="4">
    <source>
        <dbReference type="EMBL" id="CAJ1969345.1"/>
    </source>
</evidence>
<feature type="domain" description="Cupin type-1" evidence="3">
    <location>
        <begin position="314"/>
        <end position="478"/>
    </location>
</feature>
<accession>A0AA86T258</accession>